<dbReference type="EnsemblMetazoa" id="XM_016988332">
    <property type="protein sequence ID" value="XP_016843821"/>
    <property type="gene ID" value="LOC107981778"/>
</dbReference>
<dbReference type="RefSeq" id="XP_016843821.1">
    <property type="nucleotide sequence ID" value="XM_016988332.3"/>
</dbReference>
<dbReference type="SUPFAM" id="SSF56112">
    <property type="entry name" value="Protein kinase-like (PK-like)"/>
    <property type="match status" value="1"/>
</dbReference>
<dbReference type="GO" id="GO:0004674">
    <property type="term" value="F:protein serine/threonine kinase activity"/>
    <property type="evidence" value="ECO:0007669"/>
    <property type="project" value="InterPro"/>
</dbReference>
<evidence type="ECO:0000256" key="4">
    <source>
        <dbReference type="ARBA" id="ARBA00022840"/>
    </source>
</evidence>
<reference evidence="7" key="1">
    <citation type="submission" date="2021-01" db="UniProtKB">
        <authorList>
            <consortium name="EnsemblMetazoa"/>
        </authorList>
    </citation>
    <scope>IDENTIFICATION</scope>
</reference>
<dbReference type="GO" id="GO:0005524">
    <property type="term" value="F:ATP binding"/>
    <property type="evidence" value="ECO:0007669"/>
    <property type="project" value="UniProtKB-KW"/>
</dbReference>
<keyword evidence="3" id="KW-0418">Kinase</keyword>
<dbReference type="GO" id="GO:0000045">
    <property type="term" value="P:autophagosome assembly"/>
    <property type="evidence" value="ECO:0007669"/>
    <property type="project" value="TreeGrafter"/>
</dbReference>
<sequence length="573" mass="65645">MEVDITCDGYEETCVVLENGYILMSYLDLYPKPFSIFYEKNGKLYPTKKEENKFKAVDGISKYKVVFTPTSTSKSSLTEQHQIKFSDIMSNIHDFSENSNDKNKPKIRPKIGKKKTAEKPRLINVAWLNRDGEDLPFEKMGKKKDMKIRELKEVLKDVKNLNIKEKTMEEHTKKKRKDSTLDEPIVDLKKPKIIPTINLSSKKLSETNNFEISKNKFVHKSSHETDDSPSKTDNEIKSSQSSIENAFGKTISSTYTRFPDPFKRPIGKPIPRKCSIELDNVHKLPLPFMTEIKNSHLTITEQYFGSGAFGTVKLGYHNRTEVAIKVIDILGTTSKTILKEIAILREINHENIVSIVGVCCQFSEFWIVMGLVKGHNLKGIIYKPNIKKLYGLLEEDKSFSILVNFSTQLLKGMTYIENHHLGITHRDVKPTNILISTEFKQLKICDMGLAKVKEFGSLLLTTQGKEITVGTRPYMAPEVLIKKEDGTFELASKFSDAWAVACTLIEMFQEKHIWDVGGTYDYTHPITFLRKKQEPLILEKVPNLVKNILIKGLNYDHKNRATCEQMFHEFLCL</sequence>
<dbReference type="GO" id="GO:0016020">
    <property type="term" value="C:membrane"/>
    <property type="evidence" value="ECO:0007669"/>
    <property type="project" value="TreeGrafter"/>
</dbReference>
<feature type="region of interest" description="Disordered" evidence="5">
    <location>
        <begin position="94"/>
        <end position="115"/>
    </location>
</feature>
<dbReference type="InterPro" id="IPR045269">
    <property type="entry name" value="Atg1-like"/>
</dbReference>
<dbReference type="SMR" id="A0A7M7IUW8"/>
<dbReference type="InterPro" id="IPR008271">
    <property type="entry name" value="Ser/Thr_kinase_AS"/>
</dbReference>
<proteinExistence type="predicted"/>
<name>A0A7M7IUW8_NASVI</name>
<dbReference type="OrthoDB" id="7700243at2759"/>
<evidence type="ECO:0000256" key="3">
    <source>
        <dbReference type="ARBA" id="ARBA00022777"/>
    </source>
</evidence>
<feature type="region of interest" description="Disordered" evidence="5">
    <location>
        <begin position="219"/>
        <end position="242"/>
    </location>
</feature>
<dbReference type="PROSITE" id="PS50011">
    <property type="entry name" value="PROTEIN_KINASE_DOM"/>
    <property type="match status" value="1"/>
</dbReference>
<keyword evidence="4" id="KW-0067">ATP-binding</keyword>
<feature type="compositionally biased region" description="Basic and acidic residues" evidence="5">
    <location>
        <begin position="94"/>
        <end position="104"/>
    </location>
</feature>
<dbReference type="PANTHER" id="PTHR24348">
    <property type="entry name" value="SERINE/THREONINE-PROTEIN KINASE UNC-51-RELATED"/>
    <property type="match status" value="1"/>
</dbReference>
<keyword evidence="1" id="KW-0808">Transferase</keyword>
<feature type="domain" description="Protein kinase" evidence="6">
    <location>
        <begin position="298"/>
        <end position="571"/>
    </location>
</feature>
<evidence type="ECO:0000313" key="7">
    <source>
        <dbReference type="EnsemblMetazoa" id="XP_016843821"/>
    </source>
</evidence>
<keyword evidence="8" id="KW-1185">Reference proteome</keyword>
<dbReference type="GO" id="GO:0005776">
    <property type="term" value="C:autophagosome"/>
    <property type="evidence" value="ECO:0007669"/>
    <property type="project" value="TreeGrafter"/>
</dbReference>
<dbReference type="InterPro" id="IPR000719">
    <property type="entry name" value="Prot_kinase_dom"/>
</dbReference>
<evidence type="ECO:0000259" key="6">
    <source>
        <dbReference type="PROSITE" id="PS50011"/>
    </source>
</evidence>
<dbReference type="InterPro" id="IPR011009">
    <property type="entry name" value="Kinase-like_dom_sf"/>
</dbReference>
<dbReference type="AlphaFoldDB" id="A0A7M7IUW8"/>
<organism evidence="7 8">
    <name type="scientific">Nasonia vitripennis</name>
    <name type="common">Parasitic wasp</name>
    <dbReference type="NCBI Taxonomy" id="7425"/>
    <lineage>
        <taxon>Eukaryota</taxon>
        <taxon>Metazoa</taxon>
        <taxon>Ecdysozoa</taxon>
        <taxon>Arthropoda</taxon>
        <taxon>Hexapoda</taxon>
        <taxon>Insecta</taxon>
        <taxon>Pterygota</taxon>
        <taxon>Neoptera</taxon>
        <taxon>Endopterygota</taxon>
        <taxon>Hymenoptera</taxon>
        <taxon>Apocrita</taxon>
        <taxon>Proctotrupomorpha</taxon>
        <taxon>Chalcidoidea</taxon>
        <taxon>Pteromalidae</taxon>
        <taxon>Pteromalinae</taxon>
        <taxon>Nasonia</taxon>
    </lineage>
</organism>
<evidence type="ECO:0000256" key="2">
    <source>
        <dbReference type="ARBA" id="ARBA00022741"/>
    </source>
</evidence>
<dbReference type="Proteomes" id="UP000002358">
    <property type="component" value="Unassembled WGS sequence"/>
</dbReference>
<dbReference type="GO" id="GO:0005829">
    <property type="term" value="C:cytosol"/>
    <property type="evidence" value="ECO:0007669"/>
    <property type="project" value="TreeGrafter"/>
</dbReference>
<keyword evidence="2" id="KW-0547">Nucleotide-binding</keyword>
<accession>A0A7M7IUW8</accession>
<feature type="compositionally biased region" description="Basic residues" evidence="5">
    <location>
        <begin position="105"/>
        <end position="114"/>
    </location>
</feature>
<dbReference type="GO" id="GO:0000407">
    <property type="term" value="C:phagophore assembly site"/>
    <property type="evidence" value="ECO:0007669"/>
    <property type="project" value="TreeGrafter"/>
</dbReference>
<dbReference type="GO" id="GO:0010506">
    <property type="term" value="P:regulation of autophagy"/>
    <property type="evidence" value="ECO:0007669"/>
    <property type="project" value="InterPro"/>
</dbReference>
<protein>
    <recommendedName>
        <fullName evidence="6">Protein kinase domain-containing protein</fullName>
    </recommendedName>
</protein>
<dbReference type="SMART" id="SM00220">
    <property type="entry name" value="S_TKc"/>
    <property type="match status" value="1"/>
</dbReference>
<dbReference type="PANTHER" id="PTHR24348:SF22">
    <property type="entry name" value="NON-SPECIFIC SERINE_THREONINE PROTEIN KINASE"/>
    <property type="match status" value="1"/>
</dbReference>
<dbReference type="Pfam" id="PF00069">
    <property type="entry name" value="Pkinase"/>
    <property type="match status" value="1"/>
</dbReference>
<feature type="compositionally biased region" description="Basic and acidic residues" evidence="5">
    <location>
        <begin position="221"/>
        <end position="236"/>
    </location>
</feature>
<dbReference type="InParanoid" id="A0A7M7IUW8"/>
<dbReference type="GeneID" id="107981778"/>
<dbReference type="KEGG" id="nvi:107981778"/>
<evidence type="ECO:0000256" key="1">
    <source>
        <dbReference type="ARBA" id="ARBA00022679"/>
    </source>
</evidence>
<evidence type="ECO:0000313" key="8">
    <source>
        <dbReference type="Proteomes" id="UP000002358"/>
    </source>
</evidence>
<dbReference type="Gene3D" id="1.10.510.10">
    <property type="entry name" value="Transferase(Phosphotransferase) domain 1"/>
    <property type="match status" value="1"/>
</dbReference>
<evidence type="ECO:0000256" key="5">
    <source>
        <dbReference type="SAM" id="MobiDB-lite"/>
    </source>
</evidence>
<dbReference type="PROSITE" id="PS00108">
    <property type="entry name" value="PROTEIN_KINASE_ST"/>
    <property type="match status" value="1"/>
</dbReference>